<proteinExistence type="predicted"/>
<feature type="region of interest" description="Disordered" evidence="1">
    <location>
        <begin position="1"/>
        <end position="56"/>
    </location>
</feature>
<sequence>MNHHQSSPTPKRQDAAPSSLMSGDEEFSGESTLGRELPLADALRQSSAAQPCSGRSGVIIPALRDASLISSSQPATSQANRVYPLLKMPQSGLYSHLPRSSSA</sequence>
<evidence type="ECO:0000256" key="1">
    <source>
        <dbReference type="SAM" id="MobiDB-lite"/>
    </source>
</evidence>
<gene>
    <name evidence="2" type="ORF">APUU_21107A</name>
</gene>
<evidence type="ECO:0000313" key="2">
    <source>
        <dbReference type="EMBL" id="BCS20675.1"/>
    </source>
</evidence>
<name>A0A7R7XFW2_9EURO</name>
<accession>A0A7R7XFW2</accession>
<protein>
    <submittedName>
        <fullName evidence="2">Uncharacterized protein</fullName>
    </submittedName>
</protein>
<dbReference type="GeneID" id="64970680"/>
<organism evidence="2 3">
    <name type="scientific">Aspergillus puulaauensis</name>
    <dbReference type="NCBI Taxonomy" id="1220207"/>
    <lineage>
        <taxon>Eukaryota</taxon>
        <taxon>Fungi</taxon>
        <taxon>Dikarya</taxon>
        <taxon>Ascomycota</taxon>
        <taxon>Pezizomycotina</taxon>
        <taxon>Eurotiomycetes</taxon>
        <taxon>Eurotiomycetidae</taxon>
        <taxon>Eurotiales</taxon>
        <taxon>Aspergillaceae</taxon>
        <taxon>Aspergillus</taxon>
    </lineage>
</organism>
<dbReference type="EMBL" id="AP024444">
    <property type="protein sequence ID" value="BCS20675.1"/>
    <property type="molecule type" value="Genomic_DNA"/>
</dbReference>
<dbReference type="AlphaFoldDB" id="A0A7R7XFW2"/>
<reference evidence="2" key="1">
    <citation type="submission" date="2021-01" db="EMBL/GenBank/DDBJ databases">
        <authorList>
            <consortium name="Aspergillus puulaauensis MK2 genome sequencing consortium"/>
            <person name="Kazuki M."/>
            <person name="Futagami T."/>
        </authorList>
    </citation>
    <scope>NUCLEOTIDE SEQUENCE</scope>
    <source>
        <strain evidence="2">MK2</strain>
    </source>
</reference>
<dbReference type="KEGG" id="apuu:APUU_21107A"/>
<keyword evidence="3" id="KW-1185">Reference proteome</keyword>
<dbReference type="Proteomes" id="UP000654913">
    <property type="component" value="Chromosome 2"/>
</dbReference>
<dbReference type="RefSeq" id="XP_041552869.1">
    <property type="nucleotide sequence ID" value="XM_041699823.1"/>
</dbReference>
<reference evidence="2" key="2">
    <citation type="submission" date="2021-02" db="EMBL/GenBank/DDBJ databases">
        <title>Aspergillus puulaauensis MK2 genome sequence.</title>
        <authorList>
            <person name="Futagami T."/>
            <person name="Mori K."/>
            <person name="Kadooka C."/>
            <person name="Tanaka T."/>
        </authorList>
    </citation>
    <scope>NUCLEOTIDE SEQUENCE</scope>
    <source>
        <strain evidence="2">MK2</strain>
    </source>
</reference>
<evidence type="ECO:0000313" key="3">
    <source>
        <dbReference type="Proteomes" id="UP000654913"/>
    </source>
</evidence>
<feature type="compositionally biased region" description="Polar residues" evidence="1">
    <location>
        <begin position="1"/>
        <end position="10"/>
    </location>
</feature>